<evidence type="ECO:0000313" key="2">
    <source>
        <dbReference type="Proteomes" id="UP001152795"/>
    </source>
</evidence>
<dbReference type="Proteomes" id="UP001152795">
    <property type="component" value="Unassembled WGS sequence"/>
</dbReference>
<dbReference type="InterPro" id="IPR035897">
    <property type="entry name" value="Toll_tir_struct_dom_sf"/>
</dbReference>
<reference evidence="1" key="1">
    <citation type="submission" date="2020-04" db="EMBL/GenBank/DDBJ databases">
        <authorList>
            <person name="Alioto T."/>
            <person name="Alioto T."/>
            <person name="Gomez Garrido J."/>
        </authorList>
    </citation>
    <scope>NUCLEOTIDE SEQUENCE</scope>
    <source>
        <strain evidence="1">A484AB</strain>
    </source>
</reference>
<dbReference type="OrthoDB" id="5973944at2759"/>
<accession>A0A7D9IT05</accession>
<sequence>MDLSTLVVEPLSTSLNKSNIVITENYGLDGSSGFWWLKFTFDYMLEKAIAMRLTNFKYDSKGNIWTLEIEKCHYLSIKNADNRVSFDMEDELVNVNELKRLRGCAFNNEKLQDYLETNVVPLITKKIKYTKFAPQFRFFLSHKAKDKPLMRTFKAGLKFLGYSTWIDESDMPIVAHLPSALKISIDDCDCFVAWLNEEYFKSEYCTAELLYAKNRGKIILPFGVFSEIKTRLREDENLIFLEGLLISNPNEMSFFEVLRRIDETLFNFEKMALPSS</sequence>
<keyword evidence="2" id="KW-1185">Reference proteome</keyword>
<comment type="caution">
    <text evidence="1">The sequence shown here is derived from an EMBL/GenBank/DDBJ whole genome shotgun (WGS) entry which is preliminary data.</text>
</comment>
<organism evidence="1 2">
    <name type="scientific">Paramuricea clavata</name>
    <name type="common">Red gorgonian</name>
    <name type="synonym">Violescent sea-whip</name>
    <dbReference type="NCBI Taxonomy" id="317549"/>
    <lineage>
        <taxon>Eukaryota</taxon>
        <taxon>Metazoa</taxon>
        <taxon>Cnidaria</taxon>
        <taxon>Anthozoa</taxon>
        <taxon>Octocorallia</taxon>
        <taxon>Malacalcyonacea</taxon>
        <taxon>Plexauridae</taxon>
        <taxon>Paramuricea</taxon>
    </lineage>
</organism>
<dbReference type="GO" id="GO:0007165">
    <property type="term" value="P:signal transduction"/>
    <property type="evidence" value="ECO:0007669"/>
    <property type="project" value="InterPro"/>
</dbReference>
<keyword evidence="1" id="KW-0675">Receptor</keyword>
<dbReference type="InterPro" id="IPR000157">
    <property type="entry name" value="TIR_dom"/>
</dbReference>
<name>A0A7D9IT05_PARCT</name>
<proteinExistence type="predicted"/>
<gene>
    <name evidence="1" type="ORF">PACLA_8A026035</name>
</gene>
<dbReference type="EMBL" id="CACRXK020009826">
    <property type="protein sequence ID" value="CAB4018048.1"/>
    <property type="molecule type" value="Genomic_DNA"/>
</dbReference>
<dbReference type="AlphaFoldDB" id="A0A7D9IT05"/>
<dbReference type="Pfam" id="PF13676">
    <property type="entry name" value="TIR_2"/>
    <property type="match status" value="1"/>
</dbReference>
<evidence type="ECO:0000313" key="1">
    <source>
        <dbReference type="EMBL" id="CAB4018048.1"/>
    </source>
</evidence>
<protein>
    <submittedName>
        <fullName evidence="1">Toll interleukin-1 receptor domain-containing</fullName>
    </submittedName>
</protein>
<dbReference type="Gene3D" id="3.40.50.10140">
    <property type="entry name" value="Toll/interleukin-1 receptor homology (TIR) domain"/>
    <property type="match status" value="1"/>
</dbReference>
<dbReference type="SUPFAM" id="SSF52200">
    <property type="entry name" value="Toll/Interleukin receptor TIR domain"/>
    <property type="match status" value="1"/>
</dbReference>